<dbReference type="GO" id="GO:0005886">
    <property type="term" value="C:plasma membrane"/>
    <property type="evidence" value="ECO:0007669"/>
    <property type="project" value="UniProtKB-SubCell"/>
</dbReference>
<feature type="transmembrane region" description="Helical" evidence="7">
    <location>
        <begin position="115"/>
        <end position="138"/>
    </location>
</feature>
<keyword evidence="6 7" id="KW-0472">Membrane</keyword>
<comment type="similarity">
    <text evidence="7">Belongs to the binding-protein-dependent transport system permease family.</text>
</comment>
<dbReference type="AlphaFoldDB" id="A0A4V2ZT27"/>
<evidence type="ECO:0000313" key="10">
    <source>
        <dbReference type="Proteomes" id="UP000295636"/>
    </source>
</evidence>
<dbReference type="SUPFAM" id="SSF161098">
    <property type="entry name" value="MetI-like"/>
    <property type="match status" value="1"/>
</dbReference>
<feature type="transmembrane region" description="Helical" evidence="7">
    <location>
        <begin position="212"/>
        <end position="237"/>
    </location>
</feature>
<sequence>MGSDYVSIQHNLWSRITSHLHCYLWIAPFFIFFLIFELYPNLFGLYISFTQWDGFSPKIYVGLDNYKAIMIDPLFWKTLSNTFILWVFIIPLRTLLALVLASLVNFGVSKAKNFFSFFFLLPNITAIVVIAIIFRIFFATDGGIFNAVLHNIFGMDAIPWLQSEQWSKVSIALMNIWRVTGYFAIIMLAGLQQIPKNLYEAASIDGANPVRAFFSITVPMMSNVIFFVMVMSTIWIFQNIADSLVLTNGGPQFSSTTLMYYMYLNGFEYFKLGYASAISTCLFIILLVFSLIMFYVNNRAVK</sequence>
<feature type="domain" description="ABC transmembrane type-1" evidence="8">
    <location>
        <begin position="79"/>
        <end position="293"/>
    </location>
</feature>
<evidence type="ECO:0000256" key="4">
    <source>
        <dbReference type="ARBA" id="ARBA00022692"/>
    </source>
</evidence>
<dbReference type="Gene3D" id="1.10.3720.10">
    <property type="entry name" value="MetI-like"/>
    <property type="match status" value="1"/>
</dbReference>
<feature type="transmembrane region" description="Helical" evidence="7">
    <location>
        <begin position="169"/>
        <end position="191"/>
    </location>
</feature>
<name>A0A4V2ZT27_9BACL</name>
<dbReference type="InterPro" id="IPR051393">
    <property type="entry name" value="ABC_transporter_permease"/>
</dbReference>
<keyword evidence="10" id="KW-1185">Reference proteome</keyword>
<keyword evidence="2 7" id="KW-0813">Transport</keyword>
<reference evidence="9 10" key="1">
    <citation type="submission" date="2019-03" db="EMBL/GenBank/DDBJ databases">
        <title>This is whole genome sequence of Paenibacillus sp MS74 strain.</title>
        <authorList>
            <person name="Trinh H.N."/>
        </authorList>
    </citation>
    <scope>NUCLEOTIDE SEQUENCE [LARGE SCALE GENOMIC DNA]</scope>
    <source>
        <strain evidence="9 10">MS74</strain>
    </source>
</reference>
<evidence type="ECO:0000259" key="8">
    <source>
        <dbReference type="PROSITE" id="PS50928"/>
    </source>
</evidence>
<protein>
    <submittedName>
        <fullName evidence="9">Sugar ABC transporter permease</fullName>
    </submittedName>
</protein>
<dbReference type="Pfam" id="PF00528">
    <property type="entry name" value="BPD_transp_1"/>
    <property type="match status" value="1"/>
</dbReference>
<evidence type="ECO:0000256" key="3">
    <source>
        <dbReference type="ARBA" id="ARBA00022475"/>
    </source>
</evidence>
<evidence type="ECO:0000256" key="1">
    <source>
        <dbReference type="ARBA" id="ARBA00004651"/>
    </source>
</evidence>
<dbReference type="PANTHER" id="PTHR30193:SF37">
    <property type="entry name" value="INNER MEMBRANE ABC TRANSPORTER PERMEASE PROTEIN YCJO"/>
    <property type="match status" value="1"/>
</dbReference>
<dbReference type="InterPro" id="IPR000515">
    <property type="entry name" value="MetI-like"/>
</dbReference>
<evidence type="ECO:0000256" key="2">
    <source>
        <dbReference type="ARBA" id="ARBA00022448"/>
    </source>
</evidence>
<dbReference type="PROSITE" id="PS50928">
    <property type="entry name" value="ABC_TM1"/>
    <property type="match status" value="1"/>
</dbReference>
<evidence type="ECO:0000256" key="6">
    <source>
        <dbReference type="ARBA" id="ARBA00023136"/>
    </source>
</evidence>
<dbReference type="InterPro" id="IPR035906">
    <property type="entry name" value="MetI-like_sf"/>
</dbReference>
<dbReference type="GO" id="GO:0055085">
    <property type="term" value="P:transmembrane transport"/>
    <property type="evidence" value="ECO:0007669"/>
    <property type="project" value="InterPro"/>
</dbReference>
<keyword evidence="5 7" id="KW-1133">Transmembrane helix</keyword>
<dbReference type="CDD" id="cd06261">
    <property type="entry name" value="TM_PBP2"/>
    <property type="match status" value="1"/>
</dbReference>
<evidence type="ECO:0000256" key="5">
    <source>
        <dbReference type="ARBA" id="ARBA00022989"/>
    </source>
</evidence>
<dbReference type="PANTHER" id="PTHR30193">
    <property type="entry name" value="ABC TRANSPORTER PERMEASE PROTEIN"/>
    <property type="match status" value="1"/>
</dbReference>
<feature type="transmembrane region" description="Helical" evidence="7">
    <location>
        <begin position="83"/>
        <end position="108"/>
    </location>
</feature>
<dbReference type="OrthoDB" id="9785347at2"/>
<feature type="transmembrane region" description="Helical" evidence="7">
    <location>
        <begin position="272"/>
        <end position="296"/>
    </location>
</feature>
<accession>A0A4V2ZT27</accession>
<evidence type="ECO:0000313" key="9">
    <source>
        <dbReference type="EMBL" id="TDF95504.1"/>
    </source>
</evidence>
<gene>
    <name evidence="9" type="ORF">E1757_20625</name>
</gene>
<feature type="transmembrane region" description="Helical" evidence="7">
    <location>
        <begin position="20"/>
        <end position="39"/>
    </location>
</feature>
<comment type="subcellular location">
    <subcellularLocation>
        <location evidence="1 7">Cell membrane</location>
        <topology evidence="1 7">Multi-pass membrane protein</topology>
    </subcellularLocation>
</comment>
<keyword evidence="4 7" id="KW-0812">Transmembrane</keyword>
<dbReference type="Proteomes" id="UP000295636">
    <property type="component" value="Unassembled WGS sequence"/>
</dbReference>
<comment type="caution">
    <text evidence="9">The sequence shown here is derived from an EMBL/GenBank/DDBJ whole genome shotgun (WGS) entry which is preliminary data.</text>
</comment>
<dbReference type="EMBL" id="SMRT01000010">
    <property type="protein sequence ID" value="TDF95504.1"/>
    <property type="molecule type" value="Genomic_DNA"/>
</dbReference>
<organism evidence="9 10">
    <name type="scientific">Paenibacillus piri</name>
    <dbReference type="NCBI Taxonomy" id="2547395"/>
    <lineage>
        <taxon>Bacteria</taxon>
        <taxon>Bacillati</taxon>
        <taxon>Bacillota</taxon>
        <taxon>Bacilli</taxon>
        <taxon>Bacillales</taxon>
        <taxon>Paenibacillaceae</taxon>
        <taxon>Paenibacillus</taxon>
    </lineage>
</organism>
<keyword evidence="3" id="KW-1003">Cell membrane</keyword>
<evidence type="ECO:0000256" key="7">
    <source>
        <dbReference type="RuleBase" id="RU363032"/>
    </source>
</evidence>
<proteinExistence type="inferred from homology"/>